<accession>A0AAV7RVJ9</accession>
<evidence type="ECO:0000313" key="1">
    <source>
        <dbReference type="EMBL" id="KAJ1155636.1"/>
    </source>
</evidence>
<reference evidence="1" key="1">
    <citation type="journal article" date="2022" name="bioRxiv">
        <title>Sequencing and chromosome-scale assembly of the giantPleurodeles waltlgenome.</title>
        <authorList>
            <person name="Brown T."/>
            <person name="Elewa A."/>
            <person name="Iarovenko S."/>
            <person name="Subramanian E."/>
            <person name="Araus A.J."/>
            <person name="Petzold A."/>
            <person name="Susuki M."/>
            <person name="Suzuki K.-i.T."/>
            <person name="Hayashi T."/>
            <person name="Toyoda A."/>
            <person name="Oliveira C."/>
            <person name="Osipova E."/>
            <person name="Leigh N.D."/>
            <person name="Simon A."/>
            <person name="Yun M.H."/>
        </authorList>
    </citation>
    <scope>NUCLEOTIDE SEQUENCE</scope>
    <source>
        <strain evidence="1">20211129_DDA</strain>
        <tissue evidence="1">Liver</tissue>
    </source>
</reference>
<comment type="caution">
    <text evidence="1">The sequence shown here is derived from an EMBL/GenBank/DDBJ whole genome shotgun (WGS) entry which is preliminary data.</text>
</comment>
<dbReference type="AlphaFoldDB" id="A0AAV7RVJ9"/>
<organism evidence="1 2">
    <name type="scientific">Pleurodeles waltl</name>
    <name type="common">Iberian ribbed newt</name>
    <dbReference type="NCBI Taxonomy" id="8319"/>
    <lineage>
        <taxon>Eukaryota</taxon>
        <taxon>Metazoa</taxon>
        <taxon>Chordata</taxon>
        <taxon>Craniata</taxon>
        <taxon>Vertebrata</taxon>
        <taxon>Euteleostomi</taxon>
        <taxon>Amphibia</taxon>
        <taxon>Batrachia</taxon>
        <taxon>Caudata</taxon>
        <taxon>Salamandroidea</taxon>
        <taxon>Salamandridae</taxon>
        <taxon>Pleurodelinae</taxon>
        <taxon>Pleurodeles</taxon>
    </lineage>
</organism>
<dbReference type="Proteomes" id="UP001066276">
    <property type="component" value="Chromosome 5"/>
</dbReference>
<proteinExistence type="predicted"/>
<evidence type="ECO:0000313" key="2">
    <source>
        <dbReference type="Proteomes" id="UP001066276"/>
    </source>
</evidence>
<protein>
    <submittedName>
        <fullName evidence="1">Uncharacterized protein</fullName>
    </submittedName>
</protein>
<keyword evidence="2" id="KW-1185">Reference proteome</keyword>
<gene>
    <name evidence="1" type="ORF">NDU88_008365</name>
</gene>
<sequence length="138" mass="14912">MTQGLGPGVGAPREILTCSGTSFFCFLGGRTNSGSARISAPASVMDTAMKGGPGLQRRRRVGRALPRLARPHQVAAYFQVYRAPFLGMLCSYYGVPHLSMRRLTLLTSAGYAAISVGHAPHKLKHKNMDTPPWVRADE</sequence>
<name>A0AAV7RVJ9_PLEWA</name>
<dbReference type="EMBL" id="JANPWB010000009">
    <property type="protein sequence ID" value="KAJ1155636.1"/>
    <property type="molecule type" value="Genomic_DNA"/>
</dbReference>